<keyword evidence="3" id="KW-1185">Reference proteome</keyword>
<comment type="caution">
    <text evidence="2">The sequence shown here is derived from an EMBL/GenBank/DDBJ whole genome shotgun (WGS) entry which is preliminary data.</text>
</comment>
<dbReference type="Proteomes" id="UP000310200">
    <property type="component" value="Unassembled WGS sequence"/>
</dbReference>
<reference evidence="2 3" key="1">
    <citation type="journal article" date="2019" name="Philos. Trans. R. Soc. Lond., B, Biol. Sci.">
        <title>Ant behaviour and brain gene expression of defending hosts depend on the ecological success of the intruding social parasite.</title>
        <authorList>
            <person name="Kaur R."/>
            <person name="Stoldt M."/>
            <person name="Jongepier E."/>
            <person name="Feldmeyer B."/>
            <person name="Menzel F."/>
            <person name="Bornberg-Bauer E."/>
            <person name="Foitzik S."/>
        </authorList>
    </citation>
    <scope>NUCLEOTIDE SEQUENCE [LARGE SCALE GENOMIC DNA]</scope>
    <source>
        <tissue evidence="2">Whole body</tissue>
    </source>
</reference>
<dbReference type="AlphaFoldDB" id="A0A4V3S9M6"/>
<dbReference type="InterPro" id="IPR036444">
    <property type="entry name" value="PLipase_A2_dom_sf"/>
</dbReference>
<sequence>MASSYEELGLLSALDACCRDHDYCQKRYSAGTIRRNWEDTQFWTLYYIALLLRLKIPELFKEYQWLA</sequence>
<name>A0A4V3S9M6_9HYME</name>
<proteinExistence type="predicted"/>
<evidence type="ECO:0000313" key="3">
    <source>
        <dbReference type="Proteomes" id="UP000310200"/>
    </source>
</evidence>
<dbReference type="Gene3D" id="1.20.90.10">
    <property type="entry name" value="Phospholipase A2 domain"/>
    <property type="match status" value="1"/>
</dbReference>
<dbReference type="InterPro" id="IPR016090">
    <property type="entry name" value="PLA2-like_dom"/>
</dbReference>
<dbReference type="GO" id="GO:0004623">
    <property type="term" value="F:phospholipase A2 activity"/>
    <property type="evidence" value="ECO:0007669"/>
    <property type="project" value="InterPro"/>
</dbReference>
<evidence type="ECO:0000313" key="2">
    <source>
        <dbReference type="EMBL" id="TGZ45734.1"/>
    </source>
</evidence>
<protein>
    <recommendedName>
        <fullName evidence="1">Phospholipase A2-like central domain-containing protein</fullName>
    </recommendedName>
</protein>
<dbReference type="GO" id="GO:0050482">
    <property type="term" value="P:arachidonate secretion"/>
    <property type="evidence" value="ECO:0007669"/>
    <property type="project" value="InterPro"/>
</dbReference>
<dbReference type="EMBL" id="QBLH01003069">
    <property type="protein sequence ID" value="TGZ45734.1"/>
    <property type="molecule type" value="Genomic_DNA"/>
</dbReference>
<accession>A0A4V3S9M6</accession>
<organism evidence="2 3">
    <name type="scientific">Temnothorax longispinosus</name>
    <dbReference type="NCBI Taxonomy" id="300112"/>
    <lineage>
        <taxon>Eukaryota</taxon>
        <taxon>Metazoa</taxon>
        <taxon>Ecdysozoa</taxon>
        <taxon>Arthropoda</taxon>
        <taxon>Hexapoda</taxon>
        <taxon>Insecta</taxon>
        <taxon>Pterygota</taxon>
        <taxon>Neoptera</taxon>
        <taxon>Endopterygota</taxon>
        <taxon>Hymenoptera</taxon>
        <taxon>Apocrita</taxon>
        <taxon>Aculeata</taxon>
        <taxon>Formicoidea</taxon>
        <taxon>Formicidae</taxon>
        <taxon>Myrmicinae</taxon>
        <taxon>Temnothorax</taxon>
    </lineage>
</organism>
<dbReference type="SUPFAM" id="SSF48619">
    <property type="entry name" value="Phospholipase A2, PLA2"/>
    <property type="match status" value="1"/>
</dbReference>
<feature type="domain" description="Phospholipase A2-like central" evidence="1">
    <location>
        <begin position="2"/>
        <end position="45"/>
    </location>
</feature>
<gene>
    <name evidence="2" type="ORF">DBV15_04402</name>
</gene>
<evidence type="ECO:0000259" key="1">
    <source>
        <dbReference type="Pfam" id="PF05826"/>
    </source>
</evidence>
<dbReference type="GO" id="GO:0006644">
    <property type="term" value="P:phospholipid metabolic process"/>
    <property type="evidence" value="ECO:0007669"/>
    <property type="project" value="InterPro"/>
</dbReference>
<dbReference type="Pfam" id="PF05826">
    <property type="entry name" value="Phospholip_A2_2"/>
    <property type="match status" value="1"/>
</dbReference>